<dbReference type="EMBL" id="LGCK01000010">
    <property type="protein sequence ID" value="KPL71951.1"/>
    <property type="molecule type" value="Genomic_DNA"/>
</dbReference>
<dbReference type="InterPro" id="IPR036986">
    <property type="entry name" value="S4_RNA-bd_sf"/>
</dbReference>
<dbReference type="InterPro" id="IPR006224">
    <property type="entry name" value="PsdUridine_synth_RluA-like_CS"/>
</dbReference>
<evidence type="ECO:0000256" key="5">
    <source>
        <dbReference type="PROSITE-ProRule" id="PRU00182"/>
    </source>
</evidence>
<evidence type="ECO:0000256" key="7">
    <source>
        <dbReference type="SAM" id="MobiDB-lite"/>
    </source>
</evidence>
<dbReference type="InterPro" id="IPR050188">
    <property type="entry name" value="RluA_PseudoU_synthase"/>
</dbReference>
<dbReference type="STRING" id="229920.ADM99_09580"/>
<sequence length="292" mass="32731">MRLDVYLTSQLPHLSRSRIQNLIRDFCIEVNGQLPQKTGMLLEGGEEILVIEPEIETASVEPENIPLDIIFENDDLLIINKPAGMVVHPAIGHFTGTLVNAALGHDPDLEGVGGEKRPGIVHRLDKDTSGLIVIAKNDSAHQWLQGQFKERTVKKTYITLVDGHPRTPNGRIETPIGRDPSHRQKMAVTPESRGRPSVTEYFTRETFPQHTLLEVHILTGRTHQIRVHMAFVGCPVAGDTVYGRKKVTLPLTRQFLHASRLEICLPGENRPRTFEAPLPVDLQTCLDELRKQ</sequence>
<comment type="similarity">
    <text evidence="2 6">Belongs to the pseudouridine synthase RluA family.</text>
</comment>
<reference evidence="9 10" key="1">
    <citation type="submission" date="2015-07" db="EMBL/GenBank/DDBJ databases">
        <title>Genome sequence of Leptolinea tardivitalis DSM 16556.</title>
        <authorList>
            <person name="Hemp J."/>
            <person name="Ward L.M."/>
            <person name="Pace L.A."/>
            <person name="Fischer W.W."/>
        </authorList>
    </citation>
    <scope>NUCLEOTIDE SEQUENCE [LARGE SCALE GENOMIC DNA]</scope>
    <source>
        <strain evidence="9 10">YMTK-2</strain>
    </source>
</reference>
<dbReference type="PATRIC" id="fig|229920.5.peg.1825"/>
<dbReference type="CDD" id="cd00165">
    <property type="entry name" value="S4"/>
    <property type="match status" value="1"/>
</dbReference>
<protein>
    <recommendedName>
        <fullName evidence="6">Pseudouridine synthase</fullName>
        <ecNumber evidence="6">5.4.99.-</ecNumber>
    </recommendedName>
</protein>
<dbReference type="AlphaFoldDB" id="A0A0P6X9W6"/>
<dbReference type="InterPro" id="IPR002942">
    <property type="entry name" value="S4_RNA-bd"/>
</dbReference>
<proteinExistence type="inferred from homology"/>
<dbReference type="InterPro" id="IPR020103">
    <property type="entry name" value="PsdUridine_synth_cat_dom_sf"/>
</dbReference>
<comment type="catalytic activity">
    <reaction evidence="1 6">
        <text>a uridine in RNA = a pseudouridine in RNA</text>
        <dbReference type="Rhea" id="RHEA:48348"/>
        <dbReference type="Rhea" id="RHEA-COMP:12068"/>
        <dbReference type="Rhea" id="RHEA-COMP:12069"/>
        <dbReference type="ChEBI" id="CHEBI:65314"/>
        <dbReference type="ChEBI" id="CHEBI:65315"/>
    </reaction>
</comment>
<keyword evidence="3 6" id="KW-0413">Isomerase</keyword>
<dbReference type="CDD" id="cd02869">
    <property type="entry name" value="PseudoU_synth_RluA_like"/>
    <property type="match status" value="1"/>
</dbReference>
<dbReference type="PANTHER" id="PTHR21600:SF44">
    <property type="entry name" value="RIBOSOMAL LARGE SUBUNIT PSEUDOURIDINE SYNTHASE D"/>
    <property type="match status" value="1"/>
</dbReference>
<gene>
    <name evidence="9" type="ORF">ADM99_09580</name>
</gene>
<keyword evidence="5" id="KW-0694">RNA-binding</keyword>
<dbReference type="NCBIfam" id="TIGR00005">
    <property type="entry name" value="rluA_subfam"/>
    <property type="match status" value="1"/>
</dbReference>
<dbReference type="PROSITE" id="PS01129">
    <property type="entry name" value="PSI_RLU"/>
    <property type="match status" value="1"/>
</dbReference>
<feature type="region of interest" description="Disordered" evidence="7">
    <location>
        <begin position="164"/>
        <end position="195"/>
    </location>
</feature>
<evidence type="ECO:0000259" key="8">
    <source>
        <dbReference type="SMART" id="SM00363"/>
    </source>
</evidence>
<dbReference type="Proteomes" id="UP000050430">
    <property type="component" value="Unassembled WGS sequence"/>
</dbReference>
<dbReference type="GO" id="GO:0000455">
    <property type="term" value="P:enzyme-directed rRNA pseudouridine synthesis"/>
    <property type="evidence" value="ECO:0007669"/>
    <property type="project" value="TreeGrafter"/>
</dbReference>
<feature type="active site" evidence="4">
    <location>
        <position position="125"/>
    </location>
</feature>
<comment type="caution">
    <text evidence="9">The sequence shown here is derived from an EMBL/GenBank/DDBJ whole genome shotgun (WGS) entry which is preliminary data.</text>
</comment>
<dbReference type="GO" id="GO:0120159">
    <property type="term" value="F:rRNA pseudouridine synthase activity"/>
    <property type="evidence" value="ECO:0007669"/>
    <property type="project" value="UniProtKB-ARBA"/>
</dbReference>
<evidence type="ECO:0000313" key="9">
    <source>
        <dbReference type="EMBL" id="KPL71951.1"/>
    </source>
</evidence>
<accession>A0A0P6X9W6</accession>
<dbReference type="SUPFAM" id="SSF55174">
    <property type="entry name" value="Alpha-L RNA-binding motif"/>
    <property type="match status" value="1"/>
</dbReference>
<dbReference type="Gene3D" id="3.10.290.10">
    <property type="entry name" value="RNA-binding S4 domain"/>
    <property type="match status" value="1"/>
</dbReference>
<organism evidence="9 10">
    <name type="scientific">Leptolinea tardivitalis</name>
    <dbReference type="NCBI Taxonomy" id="229920"/>
    <lineage>
        <taxon>Bacteria</taxon>
        <taxon>Bacillati</taxon>
        <taxon>Chloroflexota</taxon>
        <taxon>Anaerolineae</taxon>
        <taxon>Anaerolineales</taxon>
        <taxon>Anaerolineaceae</taxon>
        <taxon>Leptolinea</taxon>
    </lineage>
</organism>
<dbReference type="SMART" id="SM00363">
    <property type="entry name" value="S4"/>
    <property type="match status" value="1"/>
</dbReference>
<dbReference type="Pfam" id="PF00849">
    <property type="entry name" value="PseudoU_synth_2"/>
    <property type="match status" value="1"/>
</dbReference>
<dbReference type="SUPFAM" id="SSF55120">
    <property type="entry name" value="Pseudouridine synthase"/>
    <property type="match status" value="1"/>
</dbReference>
<dbReference type="EC" id="5.4.99.-" evidence="6"/>
<feature type="domain" description="RNA-binding S4" evidence="8">
    <location>
        <begin position="1"/>
        <end position="66"/>
    </location>
</feature>
<dbReference type="GO" id="GO:0003723">
    <property type="term" value="F:RNA binding"/>
    <property type="evidence" value="ECO:0007669"/>
    <property type="project" value="UniProtKB-KW"/>
</dbReference>
<dbReference type="PANTHER" id="PTHR21600">
    <property type="entry name" value="MITOCHONDRIAL RNA PSEUDOURIDINE SYNTHASE"/>
    <property type="match status" value="1"/>
</dbReference>
<comment type="function">
    <text evidence="6">Responsible for synthesis of pseudouridine from uracil.</text>
</comment>
<dbReference type="OrthoDB" id="9773999at2"/>
<dbReference type="Gene3D" id="3.30.2350.10">
    <property type="entry name" value="Pseudouridine synthase"/>
    <property type="match status" value="1"/>
</dbReference>
<dbReference type="InterPro" id="IPR006145">
    <property type="entry name" value="PsdUridine_synth_RsuA/RluA"/>
</dbReference>
<keyword evidence="10" id="KW-1185">Reference proteome</keyword>
<evidence type="ECO:0000256" key="4">
    <source>
        <dbReference type="PIRSR" id="PIRSR606225-1"/>
    </source>
</evidence>
<dbReference type="InterPro" id="IPR006225">
    <property type="entry name" value="PsdUridine_synth_RluC/D"/>
</dbReference>
<dbReference type="PROSITE" id="PS50889">
    <property type="entry name" value="S4"/>
    <property type="match status" value="1"/>
</dbReference>
<evidence type="ECO:0000256" key="3">
    <source>
        <dbReference type="ARBA" id="ARBA00023235"/>
    </source>
</evidence>
<evidence type="ECO:0000256" key="1">
    <source>
        <dbReference type="ARBA" id="ARBA00000073"/>
    </source>
</evidence>
<evidence type="ECO:0000256" key="6">
    <source>
        <dbReference type="RuleBase" id="RU362028"/>
    </source>
</evidence>
<evidence type="ECO:0000256" key="2">
    <source>
        <dbReference type="ARBA" id="ARBA00010876"/>
    </source>
</evidence>
<evidence type="ECO:0000313" key="10">
    <source>
        <dbReference type="Proteomes" id="UP000050430"/>
    </source>
</evidence>
<name>A0A0P6X9W6_9CHLR</name>
<dbReference type="Pfam" id="PF01479">
    <property type="entry name" value="S4"/>
    <property type="match status" value="1"/>
</dbReference>